<dbReference type="InterPro" id="IPR011899">
    <property type="entry name" value="Glutaredoxin_euk/vir"/>
</dbReference>
<evidence type="ECO:0000313" key="2">
    <source>
        <dbReference type="EMBL" id="KAG0149578.1"/>
    </source>
</evidence>
<dbReference type="NCBIfam" id="TIGR02180">
    <property type="entry name" value="GRX_euk"/>
    <property type="match status" value="1"/>
</dbReference>
<dbReference type="GO" id="GO:0034599">
    <property type="term" value="P:cellular response to oxidative stress"/>
    <property type="evidence" value="ECO:0007669"/>
    <property type="project" value="TreeGrafter"/>
</dbReference>
<protein>
    <recommendedName>
        <fullName evidence="1">Glutaredoxin domain-containing protein</fullName>
    </recommendedName>
</protein>
<dbReference type="PANTHER" id="PTHR45694">
    <property type="entry name" value="GLUTAREDOXIN 2"/>
    <property type="match status" value="1"/>
</dbReference>
<dbReference type="GO" id="GO:0015038">
    <property type="term" value="F:glutathione disulfide oxidoreductase activity"/>
    <property type="evidence" value="ECO:0007669"/>
    <property type="project" value="TreeGrafter"/>
</dbReference>
<dbReference type="OrthoDB" id="418495at2759"/>
<evidence type="ECO:0000259" key="1">
    <source>
        <dbReference type="Pfam" id="PF00462"/>
    </source>
</evidence>
<gene>
    <name evidence="2" type="ORF">CROQUDRAFT_653393</name>
</gene>
<accession>A0A9P6NP22</accession>
<feature type="domain" description="Glutaredoxin" evidence="1">
    <location>
        <begin position="19"/>
        <end position="81"/>
    </location>
</feature>
<name>A0A9P6NP22_9BASI</name>
<organism evidence="2 3">
    <name type="scientific">Cronartium quercuum f. sp. fusiforme G11</name>
    <dbReference type="NCBI Taxonomy" id="708437"/>
    <lineage>
        <taxon>Eukaryota</taxon>
        <taxon>Fungi</taxon>
        <taxon>Dikarya</taxon>
        <taxon>Basidiomycota</taxon>
        <taxon>Pucciniomycotina</taxon>
        <taxon>Pucciniomycetes</taxon>
        <taxon>Pucciniales</taxon>
        <taxon>Coleosporiaceae</taxon>
        <taxon>Cronartium</taxon>
    </lineage>
</organism>
<dbReference type="EMBL" id="MU167226">
    <property type="protein sequence ID" value="KAG0149578.1"/>
    <property type="molecule type" value="Genomic_DNA"/>
</dbReference>
<dbReference type="InterPro" id="IPR002109">
    <property type="entry name" value="Glutaredoxin"/>
</dbReference>
<sequence>MTLEDAKKKVEDAISEHTIIVFSKTECPHSRATMRTLNEFEKNIHVIELDQIPDGPEMQAYLKIKTGQSSVPNIFIHQTHIGGNSDIQHLKAKGELRSLFL</sequence>
<dbReference type="PRINTS" id="PR00160">
    <property type="entry name" value="GLUTAREDOXIN"/>
</dbReference>
<evidence type="ECO:0000313" key="3">
    <source>
        <dbReference type="Proteomes" id="UP000886653"/>
    </source>
</evidence>
<dbReference type="FunFam" id="3.40.30.10:FF:000276">
    <property type="entry name" value="Glutaredoxin 3"/>
    <property type="match status" value="1"/>
</dbReference>
<dbReference type="AlphaFoldDB" id="A0A9P6NP22"/>
<dbReference type="PROSITE" id="PS51354">
    <property type="entry name" value="GLUTAREDOXIN_2"/>
    <property type="match status" value="1"/>
</dbReference>
<dbReference type="Gene3D" id="3.40.30.10">
    <property type="entry name" value="Glutaredoxin"/>
    <property type="match status" value="1"/>
</dbReference>
<keyword evidence="3" id="KW-1185">Reference proteome</keyword>
<dbReference type="InterPro" id="IPR014025">
    <property type="entry name" value="Glutaredoxin_subgr"/>
</dbReference>
<dbReference type="Pfam" id="PF00462">
    <property type="entry name" value="Glutaredoxin"/>
    <property type="match status" value="1"/>
</dbReference>
<comment type="caution">
    <text evidence="2">The sequence shown here is derived from an EMBL/GenBank/DDBJ whole genome shotgun (WGS) entry which is preliminary data.</text>
</comment>
<dbReference type="Proteomes" id="UP000886653">
    <property type="component" value="Unassembled WGS sequence"/>
</dbReference>
<dbReference type="CDD" id="cd03419">
    <property type="entry name" value="GRX_GRXh_1_2_like"/>
    <property type="match status" value="1"/>
</dbReference>
<dbReference type="InterPro" id="IPR036249">
    <property type="entry name" value="Thioredoxin-like_sf"/>
</dbReference>
<dbReference type="GO" id="GO:0005737">
    <property type="term" value="C:cytoplasm"/>
    <property type="evidence" value="ECO:0007669"/>
    <property type="project" value="TreeGrafter"/>
</dbReference>
<dbReference type="PANTHER" id="PTHR45694:SF18">
    <property type="entry name" value="GLUTAREDOXIN-1-RELATED"/>
    <property type="match status" value="1"/>
</dbReference>
<reference evidence="2" key="1">
    <citation type="submission" date="2013-11" db="EMBL/GenBank/DDBJ databases">
        <title>Genome sequence of the fusiform rust pathogen reveals effectors for host alternation and coevolution with pine.</title>
        <authorList>
            <consortium name="DOE Joint Genome Institute"/>
            <person name="Smith K."/>
            <person name="Pendleton A."/>
            <person name="Kubisiak T."/>
            <person name="Anderson C."/>
            <person name="Salamov A."/>
            <person name="Aerts A."/>
            <person name="Riley R."/>
            <person name="Clum A."/>
            <person name="Lindquist E."/>
            <person name="Ence D."/>
            <person name="Campbell M."/>
            <person name="Kronenberg Z."/>
            <person name="Feau N."/>
            <person name="Dhillon B."/>
            <person name="Hamelin R."/>
            <person name="Burleigh J."/>
            <person name="Smith J."/>
            <person name="Yandell M."/>
            <person name="Nelson C."/>
            <person name="Grigoriev I."/>
            <person name="Davis J."/>
        </authorList>
    </citation>
    <scope>NUCLEOTIDE SEQUENCE</scope>
    <source>
        <strain evidence="2">G11</strain>
    </source>
</reference>
<proteinExistence type="predicted"/>
<dbReference type="SUPFAM" id="SSF52833">
    <property type="entry name" value="Thioredoxin-like"/>
    <property type="match status" value="1"/>
</dbReference>